<protein>
    <submittedName>
        <fullName evidence="1">Uncharacterized protein</fullName>
    </submittedName>
</protein>
<evidence type="ECO:0000313" key="2">
    <source>
        <dbReference type="Proteomes" id="UP001489719"/>
    </source>
</evidence>
<dbReference type="Proteomes" id="UP001489719">
    <property type="component" value="Unassembled WGS sequence"/>
</dbReference>
<accession>A0ACC3TVI7</accession>
<keyword evidence="2" id="KW-1185">Reference proteome</keyword>
<comment type="caution">
    <text evidence="1">The sequence shown here is derived from an EMBL/GenBank/DDBJ whole genome shotgun (WGS) entry which is preliminary data.</text>
</comment>
<dbReference type="EMBL" id="MU970047">
    <property type="protein sequence ID" value="KAK9324682.1"/>
    <property type="molecule type" value="Genomic_DNA"/>
</dbReference>
<organism evidence="1 2">
    <name type="scientific">Lipomyces orientalis</name>
    <dbReference type="NCBI Taxonomy" id="1233043"/>
    <lineage>
        <taxon>Eukaryota</taxon>
        <taxon>Fungi</taxon>
        <taxon>Dikarya</taxon>
        <taxon>Ascomycota</taxon>
        <taxon>Saccharomycotina</taxon>
        <taxon>Lipomycetes</taxon>
        <taxon>Lipomycetales</taxon>
        <taxon>Lipomycetaceae</taxon>
        <taxon>Lipomyces</taxon>
    </lineage>
</organism>
<gene>
    <name evidence="1" type="ORF">V1517DRAFT_316573</name>
</gene>
<sequence>MKKIWPCRYRRNTIFANVFCELRHLATRQQFSTTSNQAVKLRVAVVGSGPAGFYAAYRILEKAPPGIATVDMYEKLPVPYGLARFGVAPDHPEVKNCQEKFEEVAQSPYFTFVGNTMVGAQPLAVPKQTPSFTPNHVPLSLLRNHYDAIVLSYGADSDKDLSSSVSGLNLAGVYSARAFVGWYNGHPEFRDLDPDVLAGEQAVVVGHGNVALDVARILLTDVDALRKTDITEAALAKLSENKVKRVRIVGRRGPAQASFTNKEVRELMMLNGVGFIPLDEEVLSPFLVNSAKLARTTKRLLQLLQKGSTTPAADAKKHFSFDFLLSPASFEALEGSSHVASAKFDVMELQGDILSKDTRVKRTGEVSELPCSVGFMSVGYKTHPLAGLEDIYNDSANRLNNEAGKVTSDGMDTKGLYSAGWIKRGPAGVIAETMYDSFETAAVILDDFEVGAIGGRSCEGWEGVRADLGDKLDWKVVSWSDWQKIDKAEKERGSKIGKEREKFTNQNDMLAVLE</sequence>
<reference evidence="2" key="1">
    <citation type="journal article" date="2024" name="Front. Bioeng. Biotechnol.">
        <title>Genome-scale model development and genomic sequencing of the oleaginous clade Lipomyces.</title>
        <authorList>
            <person name="Czajka J.J."/>
            <person name="Han Y."/>
            <person name="Kim J."/>
            <person name="Mondo S.J."/>
            <person name="Hofstad B.A."/>
            <person name="Robles A."/>
            <person name="Haridas S."/>
            <person name="Riley R."/>
            <person name="LaButti K."/>
            <person name="Pangilinan J."/>
            <person name="Andreopoulos W."/>
            <person name="Lipzen A."/>
            <person name="Yan J."/>
            <person name="Wang M."/>
            <person name="Ng V."/>
            <person name="Grigoriev I.V."/>
            <person name="Spatafora J.W."/>
            <person name="Magnuson J.K."/>
            <person name="Baker S.E."/>
            <person name="Pomraning K.R."/>
        </authorList>
    </citation>
    <scope>NUCLEOTIDE SEQUENCE [LARGE SCALE GENOMIC DNA]</scope>
    <source>
        <strain evidence="2">CBS 10300</strain>
    </source>
</reference>
<proteinExistence type="predicted"/>
<evidence type="ECO:0000313" key="1">
    <source>
        <dbReference type="EMBL" id="KAK9324682.1"/>
    </source>
</evidence>
<name>A0ACC3TVI7_9ASCO</name>